<comment type="caution">
    <text evidence="1">The sequence shown here is derived from an EMBL/GenBank/DDBJ whole genome shotgun (WGS) entry which is preliminary data.</text>
</comment>
<proteinExistence type="predicted"/>
<gene>
    <name evidence="1" type="ORF">FA13DRAFT_1795883</name>
</gene>
<organism evidence="1 2">
    <name type="scientific">Coprinellus micaceus</name>
    <name type="common">Glistening ink-cap mushroom</name>
    <name type="synonym">Coprinus micaceus</name>
    <dbReference type="NCBI Taxonomy" id="71717"/>
    <lineage>
        <taxon>Eukaryota</taxon>
        <taxon>Fungi</taxon>
        <taxon>Dikarya</taxon>
        <taxon>Basidiomycota</taxon>
        <taxon>Agaricomycotina</taxon>
        <taxon>Agaricomycetes</taxon>
        <taxon>Agaricomycetidae</taxon>
        <taxon>Agaricales</taxon>
        <taxon>Agaricineae</taxon>
        <taxon>Psathyrellaceae</taxon>
        <taxon>Coprinellus</taxon>
    </lineage>
</organism>
<sequence length="104" mass="11647">MLATSDTDTLLGYGTTGTTLNGTWGEKPTQRLVAPISEMEDPSPFQQYLGTNYIPTSQEIDTIKALIEERKGAIYSIDAEISELMRKRKTLVLQSRARRLKARV</sequence>
<dbReference type="AlphaFoldDB" id="A0A4Y7SWR2"/>
<reference evidence="1 2" key="1">
    <citation type="journal article" date="2019" name="Nat. Ecol. Evol.">
        <title>Megaphylogeny resolves global patterns of mushroom evolution.</title>
        <authorList>
            <person name="Varga T."/>
            <person name="Krizsan K."/>
            <person name="Foldi C."/>
            <person name="Dima B."/>
            <person name="Sanchez-Garcia M."/>
            <person name="Sanchez-Ramirez S."/>
            <person name="Szollosi G.J."/>
            <person name="Szarkandi J.G."/>
            <person name="Papp V."/>
            <person name="Albert L."/>
            <person name="Andreopoulos W."/>
            <person name="Angelini C."/>
            <person name="Antonin V."/>
            <person name="Barry K.W."/>
            <person name="Bougher N.L."/>
            <person name="Buchanan P."/>
            <person name="Buyck B."/>
            <person name="Bense V."/>
            <person name="Catcheside P."/>
            <person name="Chovatia M."/>
            <person name="Cooper J."/>
            <person name="Damon W."/>
            <person name="Desjardin D."/>
            <person name="Finy P."/>
            <person name="Geml J."/>
            <person name="Haridas S."/>
            <person name="Hughes K."/>
            <person name="Justo A."/>
            <person name="Karasinski D."/>
            <person name="Kautmanova I."/>
            <person name="Kiss B."/>
            <person name="Kocsube S."/>
            <person name="Kotiranta H."/>
            <person name="LaButti K.M."/>
            <person name="Lechner B.E."/>
            <person name="Liimatainen K."/>
            <person name="Lipzen A."/>
            <person name="Lukacs Z."/>
            <person name="Mihaltcheva S."/>
            <person name="Morgado L.N."/>
            <person name="Niskanen T."/>
            <person name="Noordeloos M.E."/>
            <person name="Ohm R.A."/>
            <person name="Ortiz-Santana B."/>
            <person name="Ovrebo C."/>
            <person name="Racz N."/>
            <person name="Riley R."/>
            <person name="Savchenko A."/>
            <person name="Shiryaev A."/>
            <person name="Soop K."/>
            <person name="Spirin V."/>
            <person name="Szebenyi C."/>
            <person name="Tomsovsky M."/>
            <person name="Tulloss R.E."/>
            <person name="Uehling J."/>
            <person name="Grigoriev I.V."/>
            <person name="Vagvolgyi C."/>
            <person name="Papp T."/>
            <person name="Martin F.M."/>
            <person name="Miettinen O."/>
            <person name="Hibbett D.S."/>
            <person name="Nagy L.G."/>
        </authorList>
    </citation>
    <scope>NUCLEOTIDE SEQUENCE [LARGE SCALE GENOMIC DNA]</scope>
    <source>
        <strain evidence="1 2">FP101781</strain>
    </source>
</reference>
<keyword evidence="2" id="KW-1185">Reference proteome</keyword>
<name>A0A4Y7SWR2_COPMI</name>
<protein>
    <submittedName>
        <fullName evidence="1">Uncharacterized protein</fullName>
    </submittedName>
</protein>
<accession>A0A4Y7SWR2</accession>
<evidence type="ECO:0000313" key="2">
    <source>
        <dbReference type="Proteomes" id="UP000298030"/>
    </source>
</evidence>
<dbReference type="EMBL" id="QPFP01000050">
    <property type="protein sequence ID" value="TEB26272.1"/>
    <property type="molecule type" value="Genomic_DNA"/>
</dbReference>
<dbReference type="OrthoDB" id="3365698at2759"/>
<dbReference type="Proteomes" id="UP000298030">
    <property type="component" value="Unassembled WGS sequence"/>
</dbReference>
<evidence type="ECO:0000313" key="1">
    <source>
        <dbReference type="EMBL" id="TEB26272.1"/>
    </source>
</evidence>